<dbReference type="GeneID" id="55988443"/>
<dbReference type="EMBL" id="CP055898">
    <property type="protein sequence ID" value="QKX53850.1"/>
    <property type="molecule type" value="Genomic_DNA"/>
</dbReference>
<dbReference type="InterPro" id="IPR036291">
    <property type="entry name" value="NAD(P)-bd_dom_sf"/>
</dbReference>
<evidence type="ECO:0000256" key="2">
    <source>
        <dbReference type="ARBA" id="ARBA00023002"/>
    </source>
</evidence>
<accession>A0A7H8QIU7</accession>
<dbReference type="Gene3D" id="3.40.50.720">
    <property type="entry name" value="NAD(P)-binding Rossmann-like Domain"/>
    <property type="match status" value="1"/>
</dbReference>
<sequence>MASSPVVLILGAGSNVGQHVARAFAAKNYKVALVARKLKEEESTPDQLNIPGDLSNPNTVVDAFAKVKAVFGHPSVVVYNAAAVTANDAKNPLSLTLTDFARDLNVNTTSAFVAAQQAVTSFEKLSSSDSRTFIYTGNILNHGPLAAFPTLLDLGVGKSATAHIIQAASNAYKDQGFKFYYADERKADGSAAFAIDGEAHAKIFTQLAEGTTQGPWEQTFVKGVGYKNFAASNL</sequence>
<dbReference type="InterPro" id="IPR002347">
    <property type="entry name" value="SDR_fam"/>
</dbReference>
<evidence type="ECO:0000313" key="3">
    <source>
        <dbReference type="EMBL" id="QKX53850.1"/>
    </source>
</evidence>
<evidence type="ECO:0008006" key="5">
    <source>
        <dbReference type="Google" id="ProtNLM"/>
    </source>
</evidence>
<dbReference type="PANTHER" id="PTHR43669">
    <property type="entry name" value="5-KETO-D-GLUCONATE 5-REDUCTASE"/>
    <property type="match status" value="1"/>
</dbReference>
<name>A0A7H8QIU7_TALRU</name>
<dbReference type="PANTHER" id="PTHR43669:SF4">
    <property type="entry name" value="SHORT-CHAIN DEHYDROGENASE"/>
    <property type="match status" value="1"/>
</dbReference>
<reference evidence="4" key="1">
    <citation type="submission" date="2020-06" db="EMBL/GenBank/DDBJ databases">
        <title>A chromosome-scale genome assembly of Talaromyces rugulosus W13939.</title>
        <authorList>
            <person name="Wang B."/>
            <person name="Guo L."/>
            <person name="Ye K."/>
            <person name="Wang L."/>
        </authorList>
    </citation>
    <scope>NUCLEOTIDE SEQUENCE [LARGE SCALE GENOMIC DNA]</scope>
    <source>
        <strain evidence="4">W13939</strain>
    </source>
</reference>
<keyword evidence="2" id="KW-0560">Oxidoreductase</keyword>
<keyword evidence="4" id="KW-1185">Reference proteome</keyword>
<proteinExistence type="inferred from homology"/>
<dbReference type="KEGG" id="trg:TRUGW13939_00930"/>
<evidence type="ECO:0000313" key="4">
    <source>
        <dbReference type="Proteomes" id="UP000509510"/>
    </source>
</evidence>
<dbReference type="AlphaFoldDB" id="A0A7H8QIU7"/>
<dbReference type="RefSeq" id="XP_035340029.1">
    <property type="nucleotide sequence ID" value="XM_035484136.1"/>
</dbReference>
<organism evidence="3 4">
    <name type="scientific">Talaromyces rugulosus</name>
    <name type="common">Penicillium rugulosum</name>
    <dbReference type="NCBI Taxonomy" id="121627"/>
    <lineage>
        <taxon>Eukaryota</taxon>
        <taxon>Fungi</taxon>
        <taxon>Dikarya</taxon>
        <taxon>Ascomycota</taxon>
        <taxon>Pezizomycotina</taxon>
        <taxon>Eurotiomycetes</taxon>
        <taxon>Eurotiomycetidae</taxon>
        <taxon>Eurotiales</taxon>
        <taxon>Trichocomaceae</taxon>
        <taxon>Talaromyces</taxon>
        <taxon>Talaromyces sect. Islandici</taxon>
    </lineage>
</organism>
<dbReference type="SUPFAM" id="SSF51735">
    <property type="entry name" value="NAD(P)-binding Rossmann-fold domains"/>
    <property type="match status" value="1"/>
</dbReference>
<comment type="similarity">
    <text evidence="1">Belongs to the short-chain dehydrogenases/reductases (SDR) family.</text>
</comment>
<dbReference type="GO" id="GO:0016491">
    <property type="term" value="F:oxidoreductase activity"/>
    <property type="evidence" value="ECO:0007669"/>
    <property type="project" value="UniProtKB-KW"/>
</dbReference>
<evidence type="ECO:0000256" key="1">
    <source>
        <dbReference type="ARBA" id="ARBA00006484"/>
    </source>
</evidence>
<dbReference type="OrthoDB" id="5336600at2759"/>
<dbReference type="Proteomes" id="UP000509510">
    <property type="component" value="Chromosome I"/>
</dbReference>
<gene>
    <name evidence="3" type="ORF">TRUGW13939_00930</name>
</gene>
<protein>
    <recommendedName>
        <fullName evidence="5">NAD(P)-binding domain-containing protein</fullName>
    </recommendedName>
</protein>
<dbReference type="Pfam" id="PF00106">
    <property type="entry name" value="adh_short"/>
    <property type="match status" value="1"/>
</dbReference>